<keyword evidence="7" id="KW-1185">Reference proteome</keyword>
<dbReference type="GO" id="GO:0005525">
    <property type="term" value="F:GTP binding"/>
    <property type="evidence" value="ECO:0007669"/>
    <property type="project" value="UniProtKB-KW"/>
</dbReference>
<comment type="similarity">
    <text evidence="1">Belongs to the TRAFAC class TrmE-Era-EngA-EngB-Septin-like GTPase superfamily. AIG1/Toc34/Toc159-like paraseptin GTPase family. IAN subfamily.</text>
</comment>
<dbReference type="Pfam" id="PF04548">
    <property type="entry name" value="AIG1"/>
    <property type="match status" value="1"/>
</dbReference>
<feature type="region of interest" description="Disordered" evidence="4">
    <location>
        <begin position="1"/>
        <end position="68"/>
    </location>
</feature>
<feature type="domain" description="AIG1-type G" evidence="5">
    <location>
        <begin position="67"/>
        <end position="254"/>
    </location>
</feature>
<keyword evidence="3" id="KW-0342">GTP-binding</keyword>
<feature type="compositionally biased region" description="Basic and acidic residues" evidence="4">
    <location>
        <begin position="57"/>
        <end position="68"/>
    </location>
</feature>
<evidence type="ECO:0000256" key="1">
    <source>
        <dbReference type="ARBA" id="ARBA00008535"/>
    </source>
</evidence>
<dbReference type="Gene3D" id="3.40.50.300">
    <property type="entry name" value="P-loop containing nucleotide triphosphate hydrolases"/>
    <property type="match status" value="1"/>
</dbReference>
<evidence type="ECO:0000256" key="4">
    <source>
        <dbReference type="SAM" id="MobiDB-lite"/>
    </source>
</evidence>
<dbReference type="Proteomes" id="UP000472260">
    <property type="component" value="Unassembled WGS sequence"/>
</dbReference>
<protein>
    <recommendedName>
        <fullName evidence="5">AIG1-type G domain-containing protein</fullName>
    </recommendedName>
</protein>
<dbReference type="PANTHER" id="PTHR10903">
    <property type="entry name" value="GTPASE, IMAP FAMILY MEMBER-RELATED"/>
    <property type="match status" value="1"/>
</dbReference>
<dbReference type="InterPro" id="IPR006703">
    <property type="entry name" value="G_AIG1"/>
</dbReference>
<sequence length="274" mass="31042">MGKSLDLKETQRMNENSMESSHSEKQDENMSGKPEQDQVTSDETIGHSGAHMKRQKKDTTEPLDKTNEEVRVVVLGMAGVGKTSTITTLLGNDNKTERSQSPINKTRRPGINLVLIDSPGIKEETEVNDSISQSLSYAAPGPHVIMIVIRVGQVTTENVKIIDRIHACLHKSRKHTMILFSGKDGLENKGIEEYIKENPEIENLVKLYGKRFHALNNKDVNDQTQVNQLLEKISAIPQEMQYNIGKETCWKMCHFIIFPHILFYLYIRVTPVFL</sequence>
<dbReference type="AlphaFoldDB" id="A0A671KZA9"/>
<keyword evidence="2" id="KW-0547">Nucleotide-binding</keyword>
<dbReference type="InterPro" id="IPR045058">
    <property type="entry name" value="GIMA/IAN/Toc"/>
</dbReference>
<reference evidence="6" key="1">
    <citation type="submission" date="2025-08" db="UniProtKB">
        <authorList>
            <consortium name="Ensembl"/>
        </authorList>
    </citation>
    <scope>IDENTIFICATION</scope>
</reference>
<dbReference type="PROSITE" id="PS51720">
    <property type="entry name" value="G_AIG1"/>
    <property type="match status" value="1"/>
</dbReference>
<organism evidence="6 7">
    <name type="scientific">Sinocyclocheilus anshuiensis</name>
    <dbReference type="NCBI Taxonomy" id="1608454"/>
    <lineage>
        <taxon>Eukaryota</taxon>
        <taxon>Metazoa</taxon>
        <taxon>Chordata</taxon>
        <taxon>Craniata</taxon>
        <taxon>Vertebrata</taxon>
        <taxon>Euteleostomi</taxon>
        <taxon>Actinopterygii</taxon>
        <taxon>Neopterygii</taxon>
        <taxon>Teleostei</taxon>
        <taxon>Ostariophysi</taxon>
        <taxon>Cypriniformes</taxon>
        <taxon>Cyprinidae</taxon>
        <taxon>Cyprininae</taxon>
        <taxon>Sinocyclocheilus</taxon>
    </lineage>
</organism>
<accession>A0A671KZA9</accession>
<evidence type="ECO:0000256" key="2">
    <source>
        <dbReference type="ARBA" id="ARBA00022741"/>
    </source>
</evidence>
<evidence type="ECO:0000313" key="7">
    <source>
        <dbReference type="Proteomes" id="UP000472260"/>
    </source>
</evidence>
<dbReference type="Ensembl" id="ENSSANT00000012884.1">
    <property type="protein sequence ID" value="ENSSANP00000012042.1"/>
    <property type="gene ID" value="ENSSANG00000006528.1"/>
</dbReference>
<evidence type="ECO:0000256" key="3">
    <source>
        <dbReference type="ARBA" id="ARBA00023134"/>
    </source>
</evidence>
<feature type="compositionally biased region" description="Basic and acidic residues" evidence="4">
    <location>
        <begin position="21"/>
        <end position="36"/>
    </location>
</feature>
<name>A0A671KZA9_9TELE</name>
<proteinExistence type="inferred from homology"/>
<dbReference type="InterPro" id="IPR027417">
    <property type="entry name" value="P-loop_NTPase"/>
</dbReference>
<dbReference type="PANTHER" id="PTHR10903:SF188">
    <property type="entry name" value="GTPASE IMAP FAMILY MEMBER 2-LIKE-RELATED"/>
    <property type="match status" value="1"/>
</dbReference>
<reference evidence="6" key="2">
    <citation type="submission" date="2025-09" db="UniProtKB">
        <authorList>
            <consortium name="Ensembl"/>
        </authorList>
    </citation>
    <scope>IDENTIFICATION</scope>
</reference>
<evidence type="ECO:0000259" key="5">
    <source>
        <dbReference type="PROSITE" id="PS51720"/>
    </source>
</evidence>
<feature type="compositionally biased region" description="Basic and acidic residues" evidence="4">
    <location>
        <begin position="1"/>
        <end position="12"/>
    </location>
</feature>
<evidence type="ECO:0000313" key="6">
    <source>
        <dbReference type="Ensembl" id="ENSSANP00000012042.1"/>
    </source>
</evidence>
<dbReference type="SUPFAM" id="SSF52540">
    <property type="entry name" value="P-loop containing nucleoside triphosphate hydrolases"/>
    <property type="match status" value="1"/>
</dbReference>